<reference evidence="3" key="1">
    <citation type="submission" date="2009-03" db="EMBL/GenBank/DDBJ databases">
        <title>Complete genome sequence of Edwardsiella ictaluri 93-146.</title>
        <authorList>
            <person name="Williams M.L."/>
            <person name="Gillaspy A.F."/>
            <person name="Dyer D.W."/>
            <person name="Thune R.L."/>
            <person name="Waldbieser G.C."/>
            <person name="Schuster S.C."/>
            <person name="Gipson J."/>
            <person name="Zaitshik J."/>
            <person name="Landry C."/>
            <person name="Lawrence M.L."/>
        </authorList>
    </citation>
    <scope>NUCLEOTIDE SEQUENCE [LARGE SCALE GENOMIC DNA]</scope>
    <source>
        <strain evidence="3">93-146</strain>
    </source>
</reference>
<sequence length="273" mass="30338">MGHLIPIVLPPHRQLDSDFDILEHMEPTTIFDRVTDSPAFLDGLTTEPHHIGEFRSTRQRGMSYAFDYIARHTNPHRIRGMFSNILSLFSGGSLNQNCVICSKAVEKNLAALECGMPNDFWVAGSTVPGGLPQNVAPEHYVSFALKTDQPLSSQLLQRSQEGSRNIIMVAVRGKAVSHAINLVRTDMGAIVIDGQCGLHYNLNAIRDRERFDKYYGPGKGVVQIYQTGAAPKAPDIDDSALREDWAEADTPPDDDKKQTYDAVPQQIIGDYFR</sequence>
<dbReference type="HOGENOM" id="CLU_098579_0_0_6"/>
<dbReference type="OrthoDB" id="6427982at2"/>
<protein>
    <submittedName>
        <fullName evidence="2">Uncharacterized protein</fullName>
    </submittedName>
</protein>
<dbReference type="GeneID" id="69538725"/>
<dbReference type="RefSeq" id="WP_015871082.1">
    <property type="nucleotide sequence ID" value="NC_012779.2"/>
</dbReference>
<evidence type="ECO:0000313" key="3">
    <source>
        <dbReference type="Proteomes" id="UP000001485"/>
    </source>
</evidence>
<proteinExistence type="predicted"/>
<dbReference type="AlphaFoldDB" id="C5BE12"/>
<gene>
    <name evidence="2" type="ordered locus">NT01EI_1753</name>
</gene>
<name>C5BE12_EDWI9</name>
<evidence type="ECO:0000256" key="1">
    <source>
        <dbReference type="SAM" id="MobiDB-lite"/>
    </source>
</evidence>
<dbReference type="KEGG" id="eic:NT01EI_1753"/>
<evidence type="ECO:0000313" key="2">
    <source>
        <dbReference type="EMBL" id="ACR68932.1"/>
    </source>
</evidence>
<organism evidence="2 3">
    <name type="scientific">Edwardsiella ictaluri (strain 93-146)</name>
    <dbReference type="NCBI Taxonomy" id="634503"/>
    <lineage>
        <taxon>Bacteria</taxon>
        <taxon>Pseudomonadati</taxon>
        <taxon>Pseudomonadota</taxon>
        <taxon>Gammaproteobacteria</taxon>
        <taxon>Enterobacterales</taxon>
        <taxon>Hafniaceae</taxon>
        <taxon>Edwardsiella</taxon>
    </lineage>
</organism>
<accession>C5BE12</accession>
<feature type="region of interest" description="Disordered" evidence="1">
    <location>
        <begin position="232"/>
        <end position="273"/>
    </location>
</feature>
<dbReference type="Proteomes" id="UP000001485">
    <property type="component" value="Chromosome"/>
</dbReference>
<reference evidence="2 3" key="2">
    <citation type="journal article" date="2012" name="J. Bacteriol.">
        <title>Genome Sequence of Edwardsiella ictaluri 93-146, a Strain Associated with a Natural Channel Catfish Outbreak of Enteric Septicemia of Catfish.</title>
        <authorList>
            <person name="Williams M.L."/>
            <person name="Gillaspy A.F."/>
            <person name="Dyer D.W."/>
            <person name="Thune R.L."/>
            <person name="Waldbieser G.C."/>
            <person name="Schuster S.C."/>
            <person name="Gipson J."/>
            <person name="Zaitshik J."/>
            <person name="Landry C."/>
            <person name="Banes M.M."/>
            <person name="Lawrence M.L."/>
        </authorList>
    </citation>
    <scope>NUCLEOTIDE SEQUENCE [LARGE SCALE GENOMIC DNA]</scope>
    <source>
        <strain evidence="2 3">93-146</strain>
    </source>
</reference>
<dbReference type="EMBL" id="CP001600">
    <property type="protein sequence ID" value="ACR68932.1"/>
    <property type="molecule type" value="Genomic_DNA"/>
</dbReference>